<feature type="domain" description="Carrier" evidence="1">
    <location>
        <begin position="5"/>
        <end position="87"/>
    </location>
</feature>
<reference evidence="2 3" key="1">
    <citation type="submission" date="2019-03" db="EMBL/GenBank/DDBJ databases">
        <title>Genomic Encyclopedia of Type Strains, Phase IV (KMG-IV): sequencing the most valuable type-strain genomes for metagenomic binning, comparative biology and taxonomic classification.</title>
        <authorList>
            <person name="Goeker M."/>
        </authorList>
    </citation>
    <scope>NUCLEOTIDE SEQUENCE [LARGE SCALE GENOMIC DNA]</scope>
    <source>
        <strain evidence="2 3">DSM 24830</strain>
    </source>
</reference>
<dbReference type="Pfam" id="PF00550">
    <property type="entry name" value="PP-binding"/>
    <property type="match status" value="1"/>
</dbReference>
<name>A0A4R1ENP8_9GAMM</name>
<dbReference type="Proteomes" id="UP000294887">
    <property type="component" value="Unassembled WGS sequence"/>
</dbReference>
<dbReference type="InterPro" id="IPR036736">
    <property type="entry name" value="ACP-like_sf"/>
</dbReference>
<keyword evidence="3" id="KW-1185">Reference proteome</keyword>
<dbReference type="EMBL" id="SMFQ01000005">
    <property type="protein sequence ID" value="TCJ82887.1"/>
    <property type="molecule type" value="Genomic_DNA"/>
</dbReference>
<evidence type="ECO:0000313" key="2">
    <source>
        <dbReference type="EMBL" id="TCJ82887.1"/>
    </source>
</evidence>
<organism evidence="2 3">
    <name type="scientific">Cocleimonas flava</name>
    <dbReference type="NCBI Taxonomy" id="634765"/>
    <lineage>
        <taxon>Bacteria</taxon>
        <taxon>Pseudomonadati</taxon>
        <taxon>Pseudomonadota</taxon>
        <taxon>Gammaproteobacteria</taxon>
        <taxon>Thiotrichales</taxon>
        <taxon>Thiotrichaceae</taxon>
        <taxon>Cocleimonas</taxon>
    </lineage>
</organism>
<accession>A0A4R1ENP8</accession>
<dbReference type="InterPro" id="IPR009081">
    <property type="entry name" value="PP-bd_ACP"/>
</dbReference>
<comment type="caution">
    <text evidence="2">The sequence shown here is derived from an EMBL/GenBank/DDBJ whole genome shotgun (WGS) entry which is preliminary data.</text>
</comment>
<dbReference type="SUPFAM" id="SSF47336">
    <property type="entry name" value="ACP-like"/>
    <property type="match status" value="1"/>
</dbReference>
<proteinExistence type="predicted"/>
<dbReference type="OrthoDB" id="9803943at2"/>
<protein>
    <submittedName>
        <fullName evidence="2">Acyl carrier protein</fullName>
    </submittedName>
</protein>
<gene>
    <name evidence="2" type="ORF">EV695_3625</name>
</gene>
<evidence type="ECO:0000313" key="3">
    <source>
        <dbReference type="Proteomes" id="UP000294887"/>
    </source>
</evidence>
<dbReference type="Gene3D" id="1.10.1200.10">
    <property type="entry name" value="ACP-like"/>
    <property type="match status" value="1"/>
</dbReference>
<sequence length="88" mass="9521">MSVQTEAENKMATLLVEVLNLEDISAEEIDPNDQLFGDGLGLDSIDALEIALAISQDFGVQMKAEDESTREAFATLKSLTDFVGKNKA</sequence>
<dbReference type="RefSeq" id="WP_131907385.1">
    <property type="nucleotide sequence ID" value="NZ_BAAAFU010000007.1"/>
</dbReference>
<dbReference type="NCBIfam" id="NF006617">
    <property type="entry name" value="PRK09184.1"/>
    <property type="match status" value="1"/>
</dbReference>
<dbReference type="PROSITE" id="PS50075">
    <property type="entry name" value="CARRIER"/>
    <property type="match status" value="1"/>
</dbReference>
<evidence type="ECO:0000259" key="1">
    <source>
        <dbReference type="PROSITE" id="PS50075"/>
    </source>
</evidence>
<dbReference type="AlphaFoldDB" id="A0A4R1ENP8"/>